<feature type="transmembrane region" description="Helical" evidence="13">
    <location>
        <begin position="143"/>
        <end position="163"/>
    </location>
</feature>
<dbReference type="Proteomes" id="UP001159428">
    <property type="component" value="Unassembled WGS sequence"/>
</dbReference>
<dbReference type="PRINTS" id="PR01095">
    <property type="entry name" value="TASKCHANNEL"/>
</dbReference>
<evidence type="ECO:0000256" key="3">
    <source>
        <dbReference type="ARBA" id="ARBA00022448"/>
    </source>
</evidence>
<keyword evidence="7" id="KW-0630">Potassium</keyword>
<accession>A0AAU9X843</accession>
<keyword evidence="16" id="KW-1185">Reference proteome</keyword>
<evidence type="ECO:0000256" key="13">
    <source>
        <dbReference type="SAM" id="Phobius"/>
    </source>
</evidence>
<evidence type="ECO:0000256" key="10">
    <source>
        <dbReference type="ARBA" id="ARBA00023136"/>
    </source>
</evidence>
<feature type="transmembrane region" description="Helical" evidence="13">
    <location>
        <begin position="12"/>
        <end position="31"/>
    </location>
</feature>
<evidence type="ECO:0000256" key="5">
    <source>
        <dbReference type="ARBA" id="ARBA00022692"/>
    </source>
</evidence>
<dbReference type="PANTHER" id="PTHR11003:SF345">
    <property type="entry name" value="TWIK FAMILY OF POTASSIUM CHANNELS PROTEIN 18"/>
    <property type="match status" value="1"/>
</dbReference>
<feature type="transmembrane region" description="Helical" evidence="13">
    <location>
        <begin position="193"/>
        <end position="215"/>
    </location>
</feature>
<evidence type="ECO:0000313" key="16">
    <source>
        <dbReference type="Proteomes" id="UP001159428"/>
    </source>
</evidence>
<keyword evidence="10 13" id="KW-0472">Membrane</keyword>
<comment type="similarity">
    <text evidence="2 12">Belongs to the two pore domain potassium channel (TC 1.A.1.8) family.</text>
</comment>
<keyword evidence="5 12" id="KW-0812">Transmembrane</keyword>
<keyword evidence="8 13" id="KW-1133">Transmembrane helix</keyword>
<dbReference type="Gene3D" id="1.10.287.70">
    <property type="match status" value="1"/>
</dbReference>
<dbReference type="PANTHER" id="PTHR11003">
    <property type="entry name" value="POTASSIUM CHANNEL, SUBFAMILY K"/>
    <property type="match status" value="1"/>
</dbReference>
<evidence type="ECO:0000256" key="9">
    <source>
        <dbReference type="ARBA" id="ARBA00023065"/>
    </source>
</evidence>
<dbReference type="AlphaFoldDB" id="A0AAU9X843"/>
<reference evidence="15 16" key="1">
    <citation type="submission" date="2022-05" db="EMBL/GenBank/DDBJ databases">
        <authorList>
            <consortium name="Genoscope - CEA"/>
            <person name="William W."/>
        </authorList>
    </citation>
    <scope>NUCLEOTIDE SEQUENCE [LARGE SCALE GENOMIC DNA]</scope>
</reference>
<evidence type="ECO:0000256" key="6">
    <source>
        <dbReference type="ARBA" id="ARBA00022826"/>
    </source>
</evidence>
<dbReference type="InterPro" id="IPR003280">
    <property type="entry name" value="2pore_dom_K_chnl"/>
</dbReference>
<dbReference type="EMBL" id="CALNXJ010000033">
    <property type="protein sequence ID" value="CAH3140095.1"/>
    <property type="molecule type" value="Genomic_DNA"/>
</dbReference>
<evidence type="ECO:0000256" key="8">
    <source>
        <dbReference type="ARBA" id="ARBA00022989"/>
    </source>
</evidence>
<keyword evidence="9 12" id="KW-0406">Ion transport</keyword>
<sequence length="307" mass="35090">MWIAESSRNLVIQIALFLVYIFLGAVVFQALESQNEEEERKAMVVARDRFQEKYNISRDDLKIFIDQIEQIADHGFSQHWIRRWTILGSLFFAGTVVTTIDEKNLKTKSFHLISLKNNIPQFSNLKSITISLRYGHVTPCTDAGRIFCIFYALVGIPLTWLMLSTLAQYINACIGRALECCYERVLRRKPVGIGIRSAAITLAISASMILIIALFGCYWEGWRYLDGIYFGFITLTTIGFGDFVPLHPSPNRDPEGYRWHVLMFTVLSFLYFTIGLAIVSSVLLSIRNAMEERSLSGFQVLKEPEED</sequence>
<feature type="transmembrane region" description="Helical" evidence="13">
    <location>
        <begin position="227"/>
        <end position="247"/>
    </location>
</feature>
<dbReference type="GO" id="GO:0015271">
    <property type="term" value="F:outward rectifier potassium channel activity"/>
    <property type="evidence" value="ECO:0007669"/>
    <property type="project" value="TreeGrafter"/>
</dbReference>
<comment type="subcellular location">
    <subcellularLocation>
        <location evidence="1">Membrane</location>
        <topology evidence="1">Multi-pass membrane protein</topology>
    </subcellularLocation>
</comment>
<proteinExistence type="inferred from homology"/>
<dbReference type="InterPro" id="IPR013099">
    <property type="entry name" value="K_chnl_dom"/>
</dbReference>
<dbReference type="GO" id="GO:0030322">
    <property type="term" value="P:stabilization of membrane potential"/>
    <property type="evidence" value="ECO:0007669"/>
    <property type="project" value="TreeGrafter"/>
</dbReference>
<evidence type="ECO:0000256" key="12">
    <source>
        <dbReference type="RuleBase" id="RU003857"/>
    </source>
</evidence>
<evidence type="ECO:0000313" key="15">
    <source>
        <dbReference type="EMBL" id="CAH3140095.1"/>
    </source>
</evidence>
<dbReference type="GO" id="GO:0022841">
    <property type="term" value="F:potassium ion leak channel activity"/>
    <property type="evidence" value="ECO:0007669"/>
    <property type="project" value="TreeGrafter"/>
</dbReference>
<comment type="caution">
    <text evidence="15">The sequence shown here is derived from an EMBL/GenBank/DDBJ whole genome shotgun (WGS) entry which is preliminary data.</text>
</comment>
<evidence type="ECO:0000256" key="2">
    <source>
        <dbReference type="ARBA" id="ARBA00006666"/>
    </source>
</evidence>
<organism evidence="15 16">
    <name type="scientific">Pocillopora meandrina</name>
    <dbReference type="NCBI Taxonomy" id="46732"/>
    <lineage>
        <taxon>Eukaryota</taxon>
        <taxon>Metazoa</taxon>
        <taxon>Cnidaria</taxon>
        <taxon>Anthozoa</taxon>
        <taxon>Hexacorallia</taxon>
        <taxon>Scleractinia</taxon>
        <taxon>Astrocoeniina</taxon>
        <taxon>Pocilloporidae</taxon>
        <taxon>Pocillopora</taxon>
    </lineage>
</organism>
<dbReference type="GO" id="GO:0005886">
    <property type="term" value="C:plasma membrane"/>
    <property type="evidence" value="ECO:0007669"/>
    <property type="project" value="TreeGrafter"/>
</dbReference>
<feature type="domain" description="Potassium channel" evidence="14">
    <location>
        <begin position="134"/>
        <end position="170"/>
    </location>
</feature>
<evidence type="ECO:0000256" key="7">
    <source>
        <dbReference type="ARBA" id="ARBA00022958"/>
    </source>
</evidence>
<dbReference type="InterPro" id="IPR003092">
    <property type="entry name" value="2pore_dom_K_chnl_TASK"/>
</dbReference>
<keyword evidence="6" id="KW-0631">Potassium channel</keyword>
<keyword evidence="3 12" id="KW-0813">Transport</keyword>
<evidence type="ECO:0000256" key="1">
    <source>
        <dbReference type="ARBA" id="ARBA00004141"/>
    </source>
</evidence>
<evidence type="ECO:0000256" key="4">
    <source>
        <dbReference type="ARBA" id="ARBA00022538"/>
    </source>
</evidence>
<dbReference type="PRINTS" id="PR01333">
    <property type="entry name" value="2POREKCHANEL"/>
</dbReference>
<protein>
    <recommendedName>
        <fullName evidence="14">Potassium channel domain-containing protein</fullName>
    </recommendedName>
</protein>
<keyword evidence="11 12" id="KW-0407">Ion channel</keyword>
<feature type="transmembrane region" description="Helical" evidence="13">
    <location>
        <begin position="259"/>
        <end position="286"/>
    </location>
</feature>
<evidence type="ECO:0000259" key="14">
    <source>
        <dbReference type="Pfam" id="PF07885"/>
    </source>
</evidence>
<feature type="domain" description="Potassium channel" evidence="14">
    <location>
        <begin position="206"/>
        <end position="283"/>
    </location>
</feature>
<gene>
    <name evidence="15" type="ORF">PMEA_00018739</name>
</gene>
<keyword evidence="4" id="KW-0633">Potassium transport</keyword>
<evidence type="ECO:0000256" key="11">
    <source>
        <dbReference type="ARBA" id="ARBA00023303"/>
    </source>
</evidence>
<dbReference type="Pfam" id="PF07885">
    <property type="entry name" value="Ion_trans_2"/>
    <property type="match status" value="2"/>
</dbReference>
<name>A0AAU9X843_9CNID</name>
<dbReference type="SUPFAM" id="SSF81324">
    <property type="entry name" value="Voltage-gated potassium channels"/>
    <property type="match status" value="2"/>
</dbReference>